<evidence type="ECO:0000256" key="2">
    <source>
        <dbReference type="ARBA" id="ARBA00005300"/>
    </source>
</evidence>
<proteinExistence type="inferred from homology"/>
<feature type="domain" description="RNase H type-1" evidence="11">
    <location>
        <begin position="5"/>
        <end position="149"/>
    </location>
</feature>
<name>A0ABU5SWT5_9CYAN</name>
<evidence type="ECO:0000256" key="7">
    <source>
        <dbReference type="ARBA" id="ARBA00022759"/>
    </source>
</evidence>
<feature type="binding site" evidence="10">
    <location>
        <position position="141"/>
    </location>
    <ligand>
        <name>Mg(2+)</name>
        <dbReference type="ChEBI" id="CHEBI:18420"/>
        <label>2</label>
    </ligand>
</feature>
<dbReference type="GO" id="GO:0004523">
    <property type="term" value="F:RNA-DNA hybrid ribonuclease activity"/>
    <property type="evidence" value="ECO:0007669"/>
    <property type="project" value="UniProtKB-EC"/>
</dbReference>
<reference evidence="12 13" key="1">
    <citation type="submission" date="2023-12" db="EMBL/GenBank/DDBJ databases">
        <title>Baltic Sea Cyanobacteria.</title>
        <authorList>
            <person name="Delbaje E."/>
            <person name="Fewer D.P."/>
            <person name="Shishido T.K."/>
        </authorList>
    </citation>
    <scope>NUCLEOTIDE SEQUENCE [LARGE SCALE GENOMIC DNA]</scope>
    <source>
        <strain evidence="12 13">UHCC 0281</strain>
    </source>
</reference>
<comment type="cofactor">
    <cofactor evidence="10">
        <name>Mg(2+)</name>
        <dbReference type="ChEBI" id="CHEBI:18420"/>
    </cofactor>
    <text evidence="10">Binds 1 Mg(2+) ion per subunit. May bind a second metal ion at a regulatory site, or after substrate binding.</text>
</comment>
<comment type="similarity">
    <text evidence="2 10">Belongs to the RNase H family.</text>
</comment>
<comment type="subunit">
    <text evidence="3 10">Monomer.</text>
</comment>
<dbReference type="InterPro" id="IPR012337">
    <property type="entry name" value="RNaseH-like_sf"/>
</dbReference>
<keyword evidence="13" id="KW-1185">Reference proteome</keyword>
<keyword evidence="9 10" id="KW-0460">Magnesium</keyword>
<dbReference type="SUPFAM" id="SSF53098">
    <property type="entry name" value="Ribonuclease H-like"/>
    <property type="match status" value="1"/>
</dbReference>
<evidence type="ECO:0000256" key="6">
    <source>
        <dbReference type="ARBA" id="ARBA00022723"/>
    </source>
</evidence>
<accession>A0ABU5SWT5</accession>
<comment type="subcellular location">
    <subcellularLocation>
        <location evidence="10">Cytoplasm</location>
    </subcellularLocation>
</comment>
<feature type="binding site" evidence="10">
    <location>
        <position position="14"/>
    </location>
    <ligand>
        <name>Mg(2+)</name>
        <dbReference type="ChEBI" id="CHEBI:18420"/>
        <label>1</label>
    </ligand>
</feature>
<protein>
    <recommendedName>
        <fullName evidence="4 10">Ribonuclease H</fullName>
        <shortName evidence="10">RNase H</shortName>
        <ecNumber evidence="4 10">3.1.26.4</ecNumber>
    </recommendedName>
</protein>
<evidence type="ECO:0000256" key="4">
    <source>
        <dbReference type="ARBA" id="ARBA00012180"/>
    </source>
</evidence>
<gene>
    <name evidence="10" type="primary">rnhA</name>
    <name evidence="12" type="ORF">VB739_10550</name>
</gene>
<evidence type="ECO:0000256" key="10">
    <source>
        <dbReference type="HAMAP-Rule" id="MF_00042"/>
    </source>
</evidence>
<dbReference type="CDD" id="cd09278">
    <property type="entry name" value="RNase_HI_prokaryote_like"/>
    <property type="match status" value="1"/>
</dbReference>
<dbReference type="InterPro" id="IPR036397">
    <property type="entry name" value="RNaseH_sf"/>
</dbReference>
<organism evidence="12 13">
    <name type="scientific">Cyanobium gracile UHCC 0281</name>
    <dbReference type="NCBI Taxonomy" id="3110309"/>
    <lineage>
        <taxon>Bacteria</taxon>
        <taxon>Bacillati</taxon>
        <taxon>Cyanobacteriota</taxon>
        <taxon>Cyanophyceae</taxon>
        <taxon>Synechococcales</taxon>
        <taxon>Prochlorococcaceae</taxon>
        <taxon>Cyanobium</taxon>
    </lineage>
</organism>
<keyword evidence="5 10" id="KW-0540">Nuclease</keyword>
<evidence type="ECO:0000256" key="3">
    <source>
        <dbReference type="ARBA" id="ARBA00011245"/>
    </source>
</evidence>
<feature type="binding site" evidence="10">
    <location>
        <position position="14"/>
    </location>
    <ligand>
        <name>Mg(2+)</name>
        <dbReference type="ChEBI" id="CHEBI:18420"/>
        <label>2</label>
    </ligand>
</feature>
<evidence type="ECO:0000256" key="1">
    <source>
        <dbReference type="ARBA" id="ARBA00000077"/>
    </source>
</evidence>
<dbReference type="PANTHER" id="PTHR10642">
    <property type="entry name" value="RIBONUCLEASE H1"/>
    <property type="match status" value="1"/>
</dbReference>
<dbReference type="Proteomes" id="UP001302329">
    <property type="component" value="Unassembled WGS sequence"/>
</dbReference>
<evidence type="ECO:0000313" key="13">
    <source>
        <dbReference type="Proteomes" id="UP001302329"/>
    </source>
</evidence>
<evidence type="ECO:0000256" key="8">
    <source>
        <dbReference type="ARBA" id="ARBA00022801"/>
    </source>
</evidence>
<dbReference type="Gene3D" id="3.30.420.10">
    <property type="entry name" value="Ribonuclease H-like superfamily/Ribonuclease H"/>
    <property type="match status" value="1"/>
</dbReference>
<dbReference type="RefSeq" id="WP_323357015.1">
    <property type="nucleotide sequence ID" value="NZ_JAYGHY010000033.1"/>
</dbReference>
<comment type="catalytic activity">
    <reaction evidence="1 10">
        <text>Endonucleolytic cleavage to 5'-phosphomonoester.</text>
        <dbReference type="EC" id="3.1.26.4"/>
    </reaction>
</comment>
<sequence length="264" mass="28369">MGDRPVRVVAAACDGACSGNPGPGGWGALLRFENGSRRELGGAAAATTNNRMELTAALAVLEALRDLPRHPDLVLRTDSRYLIDGFEKWMAGWKRKGWRTASGGAVLNRDLWELLDAARLPGLALRHVRGHSGDPDNDRCDAIAVAYSRGQTPNLAVESRSGVAVEAVPEDVAADVTEEVAVPDVVDLAPSSLQQLLSRMELADRLAAGGYSLRAVELARLLEVPTATLEGKGDPWLWRDWLVRPLGNGSWRLERGTGGLARPQ</sequence>
<dbReference type="PANTHER" id="PTHR10642:SF26">
    <property type="entry name" value="RIBONUCLEASE H1"/>
    <property type="match status" value="1"/>
</dbReference>
<comment type="function">
    <text evidence="10">Endonuclease that specifically degrades the RNA of RNA-DNA hybrids.</text>
</comment>
<comment type="caution">
    <text evidence="12">The sequence shown here is derived from an EMBL/GenBank/DDBJ whole genome shotgun (WGS) entry which is preliminary data.</text>
</comment>
<dbReference type="Pfam" id="PF00075">
    <property type="entry name" value="RNase_H"/>
    <property type="match status" value="1"/>
</dbReference>
<dbReference type="InterPro" id="IPR002156">
    <property type="entry name" value="RNaseH_domain"/>
</dbReference>
<dbReference type="InterPro" id="IPR022892">
    <property type="entry name" value="RNaseHI"/>
</dbReference>
<evidence type="ECO:0000259" key="11">
    <source>
        <dbReference type="PROSITE" id="PS50879"/>
    </source>
</evidence>
<keyword evidence="10" id="KW-0963">Cytoplasm</keyword>
<evidence type="ECO:0000256" key="9">
    <source>
        <dbReference type="ARBA" id="ARBA00022842"/>
    </source>
</evidence>
<dbReference type="PROSITE" id="PS50879">
    <property type="entry name" value="RNASE_H_1"/>
    <property type="match status" value="1"/>
</dbReference>
<feature type="binding site" evidence="10">
    <location>
        <position position="78"/>
    </location>
    <ligand>
        <name>Mg(2+)</name>
        <dbReference type="ChEBI" id="CHEBI:18420"/>
        <label>1</label>
    </ligand>
</feature>
<keyword evidence="8 10" id="KW-0378">Hydrolase</keyword>
<dbReference type="HAMAP" id="MF_00042">
    <property type="entry name" value="RNase_H"/>
    <property type="match status" value="1"/>
</dbReference>
<evidence type="ECO:0000313" key="12">
    <source>
        <dbReference type="EMBL" id="MEA5442989.1"/>
    </source>
</evidence>
<dbReference type="EC" id="3.1.26.4" evidence="4 10"/>
<keyword evidence="6 10" id="KW-0479">Metal-binding</keyword>
<dbReference type="EMBL" id="JAYGHY010000033">
    <property type="protein sequence ID" value="MEA5442989.1"/>
    <property type="molecule type" value="Genomic_DNA"/>
</dbReference>
<dbReference type="InterPro" id="IPR050092">
    <property type="entry name" value="RNase_H"/>
</dbReference>
<feature type="binding site" evidence="10">
    <location>
        <position position="53"/>
    </location>
    <ligand>
        <name>Mg(2+)</name>
        <dbReference type="ChEBI" id="CHEBI:18420"/>
        <label>1</label>
    </ligand>
</feature>
<keyword evidence="7 10" id="KW-0255">Endonuclease</keyword>
<evidence type="ECO:0000256" key="5">
    <source>
        <dbReference type="ARBA" id="ARBA00022722"/>
    </source>
</evidence>